<evidence type="ECO:0000256" key="1">
    <source>
        <dbReference type="SAM" id="MobiDB-lite"/>
    </source>
</evidence>
<evidence type="ECO:0000313" key="3">
    <source>
        <dbReference type="EMBL" id="KAK0514977.1"/>
    </source>
</evidence>
<dbReference type="Proteomes" id="UP001166286">
    <property type="component" value="Unassembled WGS sequence"/>
</dbReference>
<feature type="compositionally biased region" description="Gly residues" evidence="1">
    <location>
        <begin position="137"/>
        <end position="158"/>
    </location>
</feature>
<dbReference type="Pfam" id="PF25560">
    <property type="entry name" value="DUF7932"/>
    <property type="match status" value="1"/>
</dbReference>
<keyword evidence="4" id="KW-1185">Reference proteome</keyword>
<feature type="region of interest" description="Disordered" evidence="1">
    <location>
        <begin position="183"/>
        <end position="202"/>
    </location>
</feature>
<gene>
    <name evidence="3" type="ORF">JMJ35_002356</name>
</gene>
<evidence type="ECO:0000313" key="4">
    <source>
        <dbReference type="Proteomes" id="UP001166286"/>
    </source>
</evidence>
<feature type="domain" description="DUF7932" evidence="2">
    <location>
        <begin position="368"/>
        <end position="494"/>
    </location>
</feature>
<dbReference type="AlphaFoldDB" id="A0AA39V3X5"/>
<feature type="region of interest" description="Disordered" evidence="1">
    <location>
        <begin position="847"/>
        <end position="870"/>
    </location>
</feature>
<comment type="caution">
    <text evidence="3">The sequence shown here is derived from an EMBL/GenBank/DDBJ whole genome shotgun (WGS) entry which is preliminary data.</text>
</comment>
<dbReference type="EMBL" id="JAFEKC020000004">
    <property type="protein sequence ID" value="KAK0514977.1"/>
    <property type="molecule type" value="Genomic_DNA"/>
</dbReference>
<protein>
    <recommendedName>
        <fullName evidence="2">DUF7932 domain-containing protein</fullName>
    </recommendedName>
</protein>
<accession>A0AA39V3X5</accession>
<proteinExistence type="predicted"/>
<reference evidence="3" key="1">
    <citation type="submission" date="2023-03" db="EMBL/GenBank/DDBJ databases">
        <title>Complete genome of Cladonia borealis.</title>
        <authorList>
            <person name="Park H."/>
        </authorList>
    </citation>
    <scope>NUCLEOTIDE SEQUENCE</scope>
    <source>
        <strain evidence="3">ANT050790</strain>
    </source>
</reference>
<dbReference type="InterPro" id="IPR057692">
    <property type="entry name" value="DUF7932"/>
</dbReference>
<evidence type="ECO:0000259" key="2">
    <source>
        <dbReference type="Pfam" id="PF25560"/>
    </source>
</evidence>
<name>A0AA39V3X5_9LECA</name>
<sequence>MSDDITISVNGEDGAVVSRNAGIRFVGEDALVRYDDSRDGNHGQNAPPATPGAPAGFMAFELWESGTMPEGINARLLRLGSRQQPPSSVEVPAMRDVIFTAIGGAGEDGNTGSDGQPGMDGVDGSPASREVDATPGTNGGNGGDAGLGSHGANGGDGGAIEIHVDEENTHLLLAVKWDVRGGRGGAPGRHGNPGAGGRGGHGGRGHVWNELVGYRYDCTPRCLGLPPEASTSTSLVRAGSRIGTGIGTGTTALAANLSRQMVQGPNLQAVIAQAAARWGAHRRERQHLNTARCKCAGAPADVSCVGCNPVPIHTKFERVAALDGRDGRPGASRTTPLFAGAAGQEGTATIVVRMRDGNTQEYTSKYSLELIDFDIEDENGDGIFEPGEYIYVRRIRVRNNGGMPSPTCRIPITVRPSRWLEPTESQALIPSSIGVGESVTLDDPIRVLIRASEVPPSLGSLFIEEDTLSLTAQMPWLNRELSRFEYSRTLSIQYPVELRGFDFLKTMAQGSKSRFAFELYNKGSKTLGSASPSMRTVEVCSSFPADCGALLCPTDEWANEVTHDVDNAAPRTATVLSQTIRIGRDADDHRHVDIWMGVYLEDPTHGDAQYDEAEVGKNLIQQVNLRIQISSLYNYSPQSSFLLVTSSESTRSRVRAIQNFINDNLQKEVDIWNTCLYGGFEQQLDEDEDLPTNVISRYHGKSVIFLGEPFEFFGAGRKSIAELCDPLTLAKASAQNTSYLFLGSSGIPALQKLLEMVVFPIPYSTANLTRSMPDSNKFDSREDLIESVKQNRILSDREMHVYTLTMNEKRFGLLKVSPNSEAAKLARYLRQQLPQERFLVAPVEEAINSTGTSPGNDPEDDTSGGSHDHPRLAILHGCPHELSAMATESRTATSHHLDSFERFMLIRALPVSTRIDILWTSPGPAYSEAYQYTYFSILTDINLEIQIFLHRSIWPNKIKPSKDAQSRKNFLRVHLPIFFKLLQHPSALNPSTPPEHILYLLQYAEASCMPQKKRHILRKTLMPGLQRRTHLLQILYSTISAFLAHKSYDKKGISTFHADARALHSNFHSEKRHTGKVILSQVSEVTKRSLHQYKEGHRTASTVVPRSMYCSAQQWRHRWQGVEDARARVRKETERAREQLGRMILDEEEQVELAG</sequence>
<feature type="region of interest" description="Disordered" evidence="1">
    <location>
        <begin position="103"/>
        <end position="158"/>
    </location>
</feature>
<organism evidence="3 4">
    <name type="scientific">Cladonia borealis</name>
    <dbReference type="NCBI Taxonomy" id="184061"/>
    <lineage>
        <taxon>Eukaryota</taxon>
        <taxon>Fungi</taxon>
        <taxon>Dikarya</taxon>
        <taxon>Ascomycota</taxon>
        <taxon>Pezizomycotina</taxon>
        <taxon>Lecanoromycetes</taxon>
        <taxon>OSLEUM clade</taxon>
        <taxon>Lecanoromycetidae</taxon>
        <taxon>Lecanorales</taxon>
        <taxon>Lecanorineae</taxon>
        <taxon>Cladoniaceae</taxon>
        <taxon>Cladonia</taxon>
    </lineage>
</organism>